<reference evidence="2 3" key="1">
    <citation type="submission" date="2020-08" db="EMBL/GenBank/DDBJ databases">
        <authorList>
            <person name="Liu C."/>
            <person name="Sun Q."/>
        </authorList>
    </citation>
    <scope>NUCLEOTIDE SEQUENCE [LARGE SCALE GENOMIC DNA]</scope>
    <source>
        <strain evidence="2 3">NSJ-59</strain>
    </source>
</reference>
<gene>
    <name evidence="2" type="ORF">H8J70_10530</name>
</gene>
<evidence type="ECO:0000313" key="2">
    <source>
        <dbReference type="EMBL" id="MBC3537676.1"/>
    </source>
</evidence>
<proteinExistence type="predicted"/>
<keyword evidence="1" id="KW-0175">Coiled coil</keyword>
<accession>A0ABR6VK66</accession>
<comment type="caution">
    <text evidence="2">The sequence shown here is derived from an EMBL/GenBank/DDBJ whole genome shotgun (WGS) entry which is preliminary data.</text>
</comment>
<feature type="coiled-coil region" evidence="1">
    <location>
        <begin position="40"/>
        <end position="67"/>
    </location>
</feature>
<evidence type="ECO:0000256" key="1">
    <source>
        <dbReference type="SAM" id="Coils"/>
    </source>
</evidence>
<dbReference type="EMBL" id="JACOGK010000036">
    <property type="protein sequence ID" value="MBC3537676.1"/>
    <property type="molecule type" value="Genomic_DNA"/>
</dbReference>
<keyword evidence="3" id="KW-1185">Reference proteome</keyword>
<sequence>MKLPTEKQKRWEEIDDKIFPYLRENDQLKEDAPDWARELYGDWKKRLQEMREEMIEEKKRMVALNFKNTR</sequence>
<evidence type="ECO:0000313" key="3">
    <source>
        <dbReference type="Proteomes" id="UP000606870"/>
    </source>
</evidence>
<dbReference type="Proteomes" id="UP000606870">
    <property type="component" value="Unassembled WGS sequence"/>
</dbReference>
<name>A0ABR6VK66_9FIRM</name>
<organism evidence="2 3">
    <name type="scientific">Megasphaera hominis</name>
    <dbReference type="NCBI Taxonomy" id="159836"/>
    <lineage>
        <taxon>Bacteria</taxon>
        <taxon>Bacillati</taxon>
        <taxon>Bacillota</taxon>
        <taxon>Negativicutes</taxon>
        <taxon>Veillonellales</taxon>
        <taxon>Veillonellaceae</taxon>
        <taxon>Megasphaera</taxon>
    </lineage>
</organism>
<protein>
    <submittedName>
        <fullName evidence="2">Uncharacterized protein</fullName>
    </submittedName>
</protein>
<dbReference type="RefSeq" id="WP_186504250.1">
    <property type="nucleotide sequence ID" value="NZ_JACOGK010000036.1"/>
</dbReference>